<feature type="region of interest" description="Disordered" evidence="2">
    <location>
        <begin position="307"/>
        <end position="384"/>
    </location>
</feature>
<feature type="compositionally biased region" description="Basic and acidic residues" evidence="2">
    <location>
        <begin position="45"/>
        <end position="58"/>
    </location>
</feature>
<dbReference type="Proteomes" id="UP001189429">
    <property type="component" value="Unassembled WGS sequence"/>
</dbReference>
<evidence type="ECO:0000313" key="3">
    <source>
        <dbReference type="EMBL" id="CAK0818898.1"/>
    </source>
</evidence>
<keyword evidence="1" id="KW-0175">Coiled coil</keyword>
<reference evidence="3" key="1">
    <citation type="submission" date="2023-10" db="EMBL/GenBank/DDBJ databases">
        <authorList>
            <person name="Chen Y."/>
            <person name="Shah S."/>
            <person name="Dougan E. K."/>
            <person name="Thang M."/>
            <person name="Chan C."/>
        </authorList>
    </citation>
    <scope>NUCLEOTIDE SEQUENCE [LARGE SCALE GENOMIC DNA]</scope>
</reference>
<feature type="non-terminal residue" evidence="3">
    <location>
        <position position="977"/>
    </location>
</feature>
<gene>
    <name evidence="3" type="ORF">PCOR1329_LOCUS21019</name>
</gene>
<evidence type="ECO:0000256" key="1">
    <source>
        <dbReference type="SAM" id="Coils"/>
    </source>
</evidence>
<accession>A0ABN9RPX9</accession>
<sequence>MSEVASGLAKRAYWLCGKRGCNAWNWCDKRWTCKVCGTSAPPWTKDYRTDKGPPRVDADGFVQQPRWRAEQRAARRSASQRALSGSTAPSSTPNSRARRGRPWGEAKAQFEELQAQLVAARERVGKLQGALALGLSADFQREAESALQLGKDQVAALELAVQDAQRTVRPPHSVLHIEANAIKKVERQLAAARTKKEKLQMQASELRELIAEKQEQLSAAELGVDEVAGQIAELEDTRAKVTQQAIQRANVAVGGVPSPLGDAVQGLLTQVGALSDLLKQHGSELPPRFSEIVGILNTQKEAVAEVLRPRSSSATTRWGDSVGDDGLATDVDDMPLDIVASGGPAAAPPSAAPQAGPTAAGPPGPRAKSVDGPYGPAAARGQHGATLGTWPQALAEQGAALADSDPLVAAGRARAQLLGQVEEVLWWLLAHPRPSQAAGGAVHPCPRGSASSVSCAGQRAVRVAAVMGKAPMVDRGGGQQLRAGLVLLGCNGNTWSRSIEVIEAFSKTCYYWLDVVARQETRLSHVRLPSAAAQARGLGYVAVLPEAALSVNQGPQATSGGAAVLVRVGVQAAESEFSLPSALRHRIRCVEVASASGPQSLAVSEYVQHPAGPRVSDLVLFSAFSEVTGLSADILRVLQAVFNVEPEPLVELGASVRTLIAPSCFASRMSARFLGPRVEEILIGCASTVSCLTLGKRHATAASRPNAPLWEGIYASLDVDTLKATMAAAHCTACGVLDSKVTEAHLSGNGLADSWAKAGAERHRASAVARRGLFGTMEVVIELSGGEAQVSLIWQWIAFDRCGVGAAKLELMAGTHGGAYARLGGSRGAAPKLKELWPGAAAARPEPAQPRRSIAPRLERQLAVWARFWTQTPEVGETMEGYSEWMDHCVGYVTQILSQPRFASRLRARGRTAEELAEEICERAWGTGMPARRAYYRWRYTLTRSQMIVSDCIRRYEYVCLRTWMAELQREGQPPPI</sequence>
<protein>
    <submittedName>
        <fullName evidence="3">Uncharacterized protein</fullName>
    </submittedName>
</protein>
<feature type="compositionally biased region" description="Low complexity" evidence="2">
    <location>
        <begin position="76"/>
        <end position="86"/>
    </location>
</feature>
<proteinExistence type="predicted"/>
<name>A0ABN9RPX9_9DINO</name>
<dbReference type="EMBL" id="CAUYUJ010006867">
    <property type="protein sequence ID" value="CAK0818898.1"/>
    <property type="molecule type" value="Genomic_DNA"/>
</dbReference>
<feature type="region of interest" description="Disordered" evidence="2">
    <location>
        <begin position="43"/>
        <end position="105"/>
    </location>
</feature>
<organism evidence="3 4">
    <name type="scientific">Prorocentrum cordatum</name>
    <dbReference type="NCBI Taxonomy" id="2364126"/>
    <lineage>
        <taxon>Eukaryota</taxon>
        <taxon>Sar</taxon>
        <taxon>Alveolata</taxon>
        <taxon>Dinophyceae</taxon>
        <taxon>Prorocentrales</taxon>
        <taxon>Prorocentraceae</taxon>
        <taxon>Prorocentrum</taxon>
    </lineage>
</organism>
<comment type="caution">
    <text evidence="3">The sequence shown here is derived from an EMBL/GenBank/DDBJ whole genome shotgun (WGS) entry which is preliminary data.</text>
</comment>
<evidence type="ECO:0000256" key="2">
    <source>
        <dbReference type="SAM" id="MobiDB-lite"/>
    </source>
</evidence>
<feature type="coiled-coil region" evidence="1">
    <location>
        <begin position="182"/>
        <end position="244"/>
    </location>
</feature>
<keyword evidence="4" id="KW-1185">Reference proteome</keyword>
<evidence type="ECO:0000313" key="4">
    <source>
        <dbReference type="Proteomes" id="UP001189429"/>
    </source>
</evidence>